<dbReference type="InterPro" id="IPR052715">
    <property type="entry name" value="RAYT_transposase"/>
</dbReference>
<evidence type="ECO:0000313" key="3">
    <source>
        <dbReference type="Proteomes" id="UP000229916"/>
    </source>
</evidence>
<evidence type="ECO:0000259" key="1">
    <source>
        <dbReference type="SMART" id="SM01321"/>
    </source>
</evidence>
<dbReference type="GO" id="GO:0006313">
    <property type="term" value="P:DNA transposition"/>
    <property type="evidence" value="ECO:0007669"/>
    <property type="project" value="InterPro"/>
</dbReference>
<sequence length="196" mass="23185">MAKYTESDLEQAKFRGKYRIPSTRLKNWNYAGDGCYFVTICTKNRECLLGDISKDGGICLADIGQISRRCWIEIPKHFPFVKLDEFVVMPNHIHGIIMIDKTNENVETQDFASLQRGMKYQNTFGPQSKNLASIIRGFKIGVKKWANKNEMTFYWQTRYYDHVIRDEASLIRIRQYIIDNPRNWHKDRNNLENLYM</sequence>
<comment type="caution">
    <text evidence="2">The sequence shown here is derived from an EMBL/GenBank/DDBJ whole genome shotgun (WGS) entry which is preliminary data.</text>
</comment>
<dbReference type="SMART" id="SM01321">
    <property type="entry name" value="Y1_Tnp"/>
    <property type="match status" value="1"/>
</dbReference>
<protein>
    <recommendedName>
        <fullName evidence="1">Transposase IS200-like domain-containing protein</fullName>
    </recommendedName>
</protein>
<name>A0A2M7AMG0_UNCKA</name>
<reference evidence="3" key="1">
    <citation type="submission" date="2017-09" db="EMBL/GenBank/DDBJ databases">
        <title>Depth-based differentiation of microbial function through sediment-hosted aquifers and enrichment of novel symbionts in the deep terrestrial subsurface.</title>
        <authorList>
            <person name="Probst A.J."/>
            <person name="Ladd B."/>
            <person name="Jarett J.K."/>
            <person name="Geller-Mcgrath D.E."/>
            <person name="Sieber C.M.K."/>
            <person name="Emerson J.B."/>
            <person name="Anantharaman K."/>
            <person name="Thomas B.C."/>
            <person name="Malmstrom R."/>
            <person name="Stieglmeier M."/>
            <person name="Klingl A."/>
            <person name="Woyke T."/>
            <person name="Ryan C.M."/>
            <person name="Banfield J.F."/>
        </authorList>
    </citation>
    <scope>NUCLEOTIDE SEQUENCE [LARGE SCALE GENOMIC DNA]</scope>
</reference>
<dbReference type="GO" id="GO:0004803">
    <property type="term" value="F:transposase activity"/>
    <property type="evidence" value="ECO:0007669"/>
    <property type="project" value="InterPro"/>
</dbReference>
<dbReference type="InterPro" id="IPR036515">
    <property type="entry name" value="Transposase_17_sf"/>
</dbReference>
<feature type="domain" description="Transposase IS200-like" evidence="1">
    <location>
        <begin position="31"/>
        <end position="180"/>
    </location>
</feature>
<dbReference type="PANTHER" id="PTHR36966:SF1">
    <property type="entry name" value="REP-ASSOCIATED TYROSINE TRANSPOSASE"/>
    <property type="match status" value="1"/>
</dbReference>
<dbReference type="EMBL" id="PEWD01000067">
    <property type="protein sequence ID" value="PIU68565.1"/>
    <property type="molecule type" value="Genomic_DNA"/>
</dbReference>
<evidence type="ECO:0000313" key="2">
    <source>
        <dbReference type="EMBL" id="PIU68565.1"/>
    </source>
</evidence>
<accession>A0A2M7AMG0</accession>
<dbReference type="PANTHER" id="PTHR36966">
    <property type="entry name" value="REP-ASSOCIATED TYROSINE TRANSPOSASE"/>
    <property type="match status" value="1"/>
</dbReference>
<dbReference type="Proteomes" id="UP000229916">
    <property type="component" value="Unassembled WGS sequence"/>
</dbReference>
<dbReference type="InterPro" id="IPR002686">
    <property type="entry name" value="Transposase_17"/>
</dbReference>
<dbReference type="Gene3D" id="3.30.70.1290">
    <property type="entry name" value="Transposase IS200-like"/>
    <property type="match status" value="1"/>
</dbReference>
<proteinExistence type="predicted"/>
<gene>
    <name evidence="2" type="ORF">COS81_03480</name>
</gene>
<dbReference type="GO" id="GO:0043565">
    <property type="term" value="F:sequence-specific DNA binding"/>
    <property type="evidence" value="ECO:0007669"/>
    <property type="project" value="TreeGrafter"/>
</dbReference>
<dbReference type="AlphaFoldDB" id="A0A2M7AMG0"/>
<organism evidence="2 3">
    <name type="scientific">candidate division WWE3 bacterium CG06_land_8_20_14_3_00_42_16</name>
    <dbReference type="NCBI Taxonomy" id="1975083"/>
    <lineage>
        <taxon>Bacteria</taxon>
        <taxon>Katanobacteria</taxon>
    </lineage>
</organism>
<dbReference type="SUPFAM" id="SSF143422">
    <property type="entry name" value="Transposase IS200-like"/>
    <property type="match status" value="1"/>
</dbReference>